<protein>
    <recommendedName>
        <fullName evidence="4">chitinase</fullName>
        <ecNumber evidence="4">3.2.1.14</ecNumber>
    </recommendedName>
</protein>
<dbReference type="SUPFAM" id="SSF51445">
    <property type="entry name" value="(Trans)glycosidases"/>
    <property type="match status" value="1"/>
</dbReference>
<evidence type="ECO:0000256" key="9">
    <source>
        <dbReference type="ARBA" id="ARBA00023295"/>
    </source>
</evidence>
<dbReference type="InterPro" id="IPR050314">
    <property type="entry name" value="Glycosyl_Hydrlase_18"/>
</dbReference>
<evidence type="ECO:0000256" key="10">
    <source>
        <dbReference type="ARBA" id="ARBA00023326"/>
    </source>
</evidence>
<evidence type="ECO:0000256" key="7">
    <source>
        <dbReference type="ARBA" id="ARBA00023024"/>
    </source>
</evidence>
<evidence type="ECO:0000259" key="12">
    <source>
        <dbReference type="PROSITE" id="PS51910"/>
    </source>
</evidence>
<evidence type="ECO:0000256" key="1">
    <source>
        <dbReference type="ARBA" id="ARBA00000822"/>
    </source>
</evidence>
<keyword evidence="9 11" id="KW-0326">Glycosidase</keyword>
<dbReference type="PANTHER" id="PTHR11177:SF228">
    <property type="entry name" value="CHITINASE"/>
    <property type="match status" value="1"/>
</dbReference>
<keyword evidence="8" id="KW-0119">Carbohydrate metabolism</keyword>
<dbReference type="Proteomes" id="UP000193689">
    <property type="component" value="Unassembled WGS sequence"/>
</dbReference>
<accession>A0A1Y2EAB5</accession>
<evidence type="ECO:0000256" key="4">
    <source>
        <dbReference type="ARBA" id="ARBA00012729"/>
    </source>
</evidence>
<keyword evidence="7" id="KW-0146">Chitin degradation</keyword>
<name>A0A1Y2EAB5_9PEZI</name>
<evidence type="ECO:0000256" key="6">
    <source>
        <dbReference type="ARBA" id="ARBA00022801"/>
    </source>
</evidence>
<dbReference type="InterPro" id="IPR029070">
    <property type="entry name" value="Chitinase_insertion_sf"/>
</dbReference>
<dbReference type="EMBL" id="MCFJ01000003">
    <property type="protein sequence ID" value="ORY68530.1"/>
    <property type="molecule type" value="Genomic_DNA"/>
</dbReference>
<dbReference type="InterPro" id="IPR011583">
    <property type="entry name" value="Chitinase_II/V-like_cat"/>
</dbReference>
<keyword evidence="5" id="KW-0964">Secreted</keyword>
<comment type="similarity">
    <text evidence="3">Belongs to the glycosyl hydrolase 18 family. Chitinase class V subfamily.</text>
</comment>
<keyword evidence="10" id="KW-0624">Polysaccharide degradation</keyword>
<dbReference type="InParanoid" id="A0A1Y2EAB5"/>
<dbReference type="Gene3D" id="3.10.50.10">
    <property type="match status" value="1"/>
</dbReference>
<dbReference type="InterPro" id="IPR001579">
    <property type="entry name" value="Glyco_hydro_18_chit_AS"/>
</dbReference>
<dbReference type="PROSITE" id="PS01095">
    <property type="entry name" value="GH18_1"/>
    <property type="match status" value="1"/>
</dbReference>
<dbReference type="GeneID" id="63775807"/>
<dbReference type="Pfam" id="PF00704">
    <property type="entry name" value="Glyco_hydro_18"/>
    <property type="match status" value="1"/>
</dbReference>
<keyword evidence="14" id="KW-1185">Reference proteome</keyword>
<evidence type="ECO:0000256" key="3">
    <source>
        <dbReference type="ARBA" id="ARBA00008682"/>
    </source>
</evidence>
<dbReference type="SMART" id="SM00636">
    <property type="entry name" value="Glyco_18"/>
    <property type="match status" value="1"/>
</dbReference>
<dbReference type="Gene3D" id="3.20.20.80">
    <property type="entry name" value="Glycosidases"/>
    <property type="match status" value="1"/>
</dbReference>
<evidence type="ECO:0000256" key="2">
    <source>
        <dbReference type="ARBA" id="ARBA00004613"/>
    </source>
</evidence>
<evidence type="ECO:0000313" key="14">
    <source>
        <dbReference type="Proteomes" id="UP000193689"/>
    </source>
</evidence>
<dbReference type="GO" id="GO:0006032">
    <property type="term" value="P:chitin catabolic process"/>
    <property type="evidence" value="ECO:0007669"/>
    <property type="project" value="UniProtKB-KW"/>
</dbReference>
<evidence type="ECO:0000256" key="8">
    <source>
        <dbReference type="ARBA" id="ARBA00023277"/>
    </source>
</evidence>
<sequence length="354" mass="39145">MSPSFVNAAYYPCWRIYRDLPPSSLQLDFISHVLYAFVLINTDGTLRFLDEHADCTIAADGEQGCLSAVSKLKAHRPWLKTLVSMGGGTGSAEFPAMAADPAARETFARSCREFVDRWGFDGVDIDWECPETPQDGANYMALLHALRRALPRPRYLLTTALPVGEYCLRHLDLPTAGHLLDYLNLMAYDFVGPWTDVCGHQGQLLPPPGKLEHTHPNLRNSCHGAVEYILSRGFPATKLILGIPVYARSFEGTHGVGQPFTKAEEMDYNEMPREWIHQASIDQSAGAASFVDRSPGGKGFVSFDVPETVQRKAEYVKWMGLGGLFYWTGVGDIKGPESLVWAGYQALHSNSQSS</sequence>
<dbReference type="OrthoDB" id="76388at2759"/>
<dbReference type="GO" id="GO:0008843">
    <property type="term" value="F:endochitinase activity"/>
    <property type="evidence" value="ECO:0007669"/>
    <property type="project" value="UniProtKB-EC"/>
</dbReference>
<dbReference type="GO" id="GO:0000272">
    <property type="term" value="P:polysaccharide catabolic process"/>
    <property type="evidence" value="ECO:0007669"/>
    <property type="project" value="UniProtKB-KW"/>
</dbReference>
<comment type="caution">
    <text evidence="13">The sequence shown here is derived from an EMBL/GenBank/DDBJ whole genome shotgun (WGS) entry which is preliminary data.</text>
</comment>
<comment type="subcellular location">
    <subcellularLocation>
        <location evidence="2">Secreted</location>
    </subcellularLocation>
</comment>
<keyword evidence="6 11" id="KW-0378">Hydrolase</keyword>
<evidence type="ECO:0000313" key="13">
    <source>
        <dbReference type="EMBL" id="ORY68530.1"/>
    </source>
</evidence>
<reference evidence="13 14" key="1">
    <citation type="submission" date="2016-07" db="EMBL/GenBank/DDBJ databases">
        <title>Pervasive Adenine N6-methylation of Active Genes in Fungi.</title>
        <authorList>
            <consortium name="DOE Joint Genome Institute"/>
            <person name="Mondo S.J."/>
            <person name="Dannebaum R.O."/>
            <person name="Kuo R.C."/>
            <person name="Labutti K."/>
            <person name="Haridas S."/>
            <person name="Kuo A."/>
            <person name="Salamov A."/>
            <person name="Ahrendt S.R."/>
            <person name="Lipzen A."/>
            <person name="Sullivan W."/>
            <person name="Andreopoulos W.B."/>
            <person name="Clum A."/>
            <person name="Lindquist E."/>
            <person name="Daum C."/>
            <person name="Ramamoorthy G.K."/>
            <person name="Gryganskyi A."/>
            <person name="Culley D."/>
            <person name="Magnuson J.K."/>
            <person name="James T.Y."/>
            <person name="O'Malley M.A."/>
            <person name="Stajich J.E."/>
            <person name="Spatafora J.W."/>
            <person name="Visel A."/>
            <person name="Grigoriev I.V."/>
        </authorList>
    </citation>
    <scope>NUCLEOTIDE SEQUENCE [LARGE SCALE GENOMIC DNA]</scope>
    <source>
        <strain evidence="13 14">CBS 129021</strain>
    </source>
</reference>
<comment type="catalytic activity">
    <reaction evidence="1">
        <text>Random endo-hydrolysis of N-acetyl-beta-D-glucosaminide (1-&gt;4)-beta-linkages in chitin and chitodextrins.</text>
        <dbReference type="EC" id="3.2.1.14"/>
    </reaction>
</comment>
<proteinExistence type="inferred from homology"/>
<dbReference type="InterPro" id="IPR017853">
    <property type="entry name" value="GH"/>
</dbReference>
<dbReference type="RefSeq" id="XP_040718817.1">
    <property type="nucleotide sequence ID" value="XM_040859595.1"/>
</dbReference>
<organism evidence="13 14">
    <name type="scientific">Pseudomassariella vexata</name>
    <dbReference type="NCBI Taxonomy" id="1141098"/>
    <lineage>
        <taxon>Eukaryota</taxon>
        <taxon>Fungi</taxon>
        <taxon>Dikarya</taxon>
        <taxon>Ascomycota</taxon>
        <taxon>Pezizomycotina</taxon>
        <taxon>Sordariomycetes</taxon>
        <taxon>Xylariomycetidae</taxon>
        <taxon>Amphisphaeriales</taxon>
        <taxon>Pseudomassariaceae</taxon>
        <taxon>Pseudomassariella</taxon>
    </lineage>
</organism>
<dbReference type="GO" id="GO:0008061">
    <property type="term" value="F:chitin binding"/>
    <property type="evidence" value="ECO:0007669"/>
    <property type="project" value="InterPro"/>
</dbReference>
<gene>
    <name evidence="13" type="ORF">BCR38DRAFT_423517</name>
</gene>
<dbReference type="PROSITE" id="PS51910">
    <property type="entry name" value="GH18_2"/>
    <property type="match status" value="1"/>
</dbReference>
<evidence type="ECO:0000256" key="11">
    <source>
        <dbReference type="RuleBase" id="RU000489"/>
    </source>
</evidence>
<evidence type="ECO:0000256" key="5">
    <source>
        <dbReference type="ARBA" id="ARBA00022525"/>
    </source>
</evidence>
<dbReference type="GO" id="GO:0005576">
    <property type="term" value="C:extracellular region"/>
    <property type="evidence" value="ECO:0007669"/>
    <property type="project" value="UniProtKB-SubCell"/>
</dbReference>
<dbReference type="InterPro" id="IPR001223">
    <property type="entry name" value="Glyco_hydro18_cat"/>
</dbReference>
<dbReference type="EC" id="3.2.1.14" evidence="4"/>
<dbReference type="PANTHER" id="PTHR11177">
    <property type="entry name" value="CHITINASE"/>
    <property type="match status" value="1"/>
</dbReference>
<dbReference type="AlphaFoldDB" id="A0A1Y2EAB5"/>
<feature type="domain" description="GH18" evidence="12">
    <location>
        <begin position="5"/>
        <end position="350"/>
    </location>
</feature>
<dbReference type="STRING" id="1141098.A0A1Y2EAB5"/>